<evidence type="ECO:0000313" key="2">
    <source>
        <dbReference type="Proteomes" id="UP001066276"/>
    </source>
</evidence>
<name>A0AAV7V3N2_PLEWA</name>
<dbReference type="Proteomes" id="UP001066276">
    <property type="component" value="Chromosome 2_2"/>
</dbReference>
<dbReference type="PANTHER" id="PTHR46585:SF1">
    <property type="entry name" value="CHROMO DOMAIN-CONTAINING PROTEIN"/>
    <property type="match status" value="1"/>
</dbReference>
<dbReference type="AlphaFoldDB" id="A0AAV7V3N2"/>
<reference evidence="1" key="1">
    <citation type="journal article" date="2022" name="bioRxiv">
        <title>Sequencing and chromosome-scale assembly of the giantPleurodeles waltlgenome.</title>
        <authorList>
            <person name="Brown T."/>
            <person name="Elewa A."/>
            <person name="Iarovenko S."/>
            <person name="Subramanian E."/>
            <person name="Araus A.J."/>
            <person name="Petzold A."/>
            <person name="Susuki M."/>
            <person name="Suzuki K.-i.T."/>
            <person name="Hayashi T."/>
            <person name="Toyoda A."/>
            <person name="Oliveira C."/>
            <person name="Osipova E."/>
            <person name="Leigh N.D."/>
            <person name="Simon A."/>
            <person name="Yun M.H."/>
        </authorList>
    </citation>
    <scope>NUCLEOTIDE SEQUENCE</scope>
    <source>
        <strain evidence="1">20211129_DDA</strain>
        <tissue evidence="1">Liver</tissue>
    </source>
</reference>
<gene>
    <name evidence="1" type="ORF">NDU88_005314</name>
</gene>
<dbReference type="EMBL" id="JANPWB010000004">
    <property type="protein sequence ID" value="KAJ1196054.1"/>
    <property type="molecule type" value="Genomic_DNA"/>
</dbReference>
<comment type="caution">
    <text evidence="1">The sequence shown here is derived from an EMBL/GenBank/DDBJ whole genome shotgun (WGS) entry which is preliminary data.</text>
</comment>
<organism evidence="1 2">
    <name type="scientific">Pleurodeles waltl</name>
    <name type="common">Iberian ribbed newt</name>
    <dbReference type="NCBI Taxonomy" id="8319"/>
    <lineage>
        <taxon>Eukaryota</taxon>
        <taxon>Metazoa</taxon>
        <taxon>Chordata</taxon>
        <taxon>Craniata</taxon>
        <taxon>Vertebrata</taxon>
        <taxon>Euteleostomi</taxon>
        <taxon>Amphibia</taxon>
        <taxon>Batrachia</taxon>
        <taxon>Caudata</taxon>
        <taxon>Salamandroidea</taxon>
        <taxon>Salamandridae</taxon>
        <taxon>Pleurodelinae</taxon>
        <taxon>Pleurodeles</taxon>
    </lineage>
</organism>
<proteinExistence type="predicted"/>
<keyword evidence="2" id="KW-1185">Reference proteome</keyword>
<accession>A0AAV7V3N2</accession>
<dbReference type="PANTHER" id="PTHR46585">
    <property type="entry name" value="INTEGRASE CORE DOMAIN CONTAINING PROTEIN"/>
    <property type="match status" value="1"/>
</dbReference>
<sequence length="104" mass="12079">MVRRTVYGSRLASKVNNPDLKEGVHVRVSKLKDVFTKGYQQTFNDEIFIVGSVELKEGVYIYRLKDYDGEKVAGVFYTVEVQKVPYDPNRVYRVEKVLKWKGTV</sequence>
<protein>
    <submittedName>
        <fullName evidence="1">Uncharacterized protein</fullName>
    </submittedName>
</protein>
<evidence type="ECO:0000313" key="1">
    <source>
        <dbReference type="EMBL" id="KAJ1196054.1"/>
    </source>
</evidence>